<name>A0AA40A966_9PEZI</name>
<gene>
    <name evidence="1" type="ORF">B0H67DRAFT_555504</name>
</gene>
<accession>A0AA40A966</accession>
<dbReference type="AlphaFoldDB" id="A0AA40A966"/>
<comment type="caution">
    <text evidence="1">The sequence shown here is derived from an EMBL/GenBank/DDBJ whole genome shotgun (WGS) entry which is preliminary data.</text>
</comment>
<reference evidence="1" key="1">
    <citation type="submission" date="2023-06" db="EMBL/GenBank/DDBJ databases">
        <title>Genome-scale phylogeny and comparative genomics of the fungal order Sordariales.</title>
        <authorList>
            <consortium name="Lawrence Berkeley National Laboratory"/>
            <person name="Hensen N."/>
            <person name="Bonometti L."/>
            <person name="Westerberg I."/>
            <person name="Brannstrom I.O."/>
            <person name="Guillou S."/>
            <person name="Cros-Aarteil S."/>
            <person name="Calhoun S."/>
            <person name="Haridas S."/>
            <person name="Kuo A."/>
            <person name="Mondo S."/>
            <person name="Pangilinan J."/>
            <person name="Riley R."/>
            <person name="Labutti K."/>
            <person name="Andreopoulos B."/>
            <person name="Lipzen A."/>
            <person name="Chen C."/>
            <person name="Yanf M."/>
            <person name="Daum C."/>
            <person name="Ng V."/>
            <person name="Clum A."/>
            <person name="Steindorff A."/>
            <person name="Ohm R."/>
            <person name="Martin F."/>
            <person name="Silar P."/>
            <person name="Natvig D."/>
            <person name="Lalanne C."/>
            <person name="Gautier V."/>
            <person name="Ament-Velasquez S.L."/>
            <person name="Kruys A."/>
            <person name="Hutchinson M.I."/>
            <person name="Powell A.J."/>
            <person name="Barry K."/>
            <person name="Miller A.N."/>
            <person name="Grigoriev I.V."/>
            <person name="Debuchy R."/>
            <person name="Gladieux P."/>
            <person name="Thoren M.H."/>
            <person name="Johannesson H."/>
        </authorList>
    </citation>
    <scope>NUCLEOTIDE SEQUENCE</scope>
    <source>
        <strain evidence="1">SMH4607-1</strain>
    </source>
</reference>
<proteinExistence type="predicted"/>
<keyword evidence="2" id="KW-1185">Reference proteome</keyword>
<sequence>MPTANPTASASVLPDISIRKEIEARLEDLAGAITSHPKMQAPNRHPTMFHMWDFVMRTKYIVSELDNVEAGRPIRFPEQIVDYRPTAPQPDKAREFMRDVFTRSSTANLMVNEEKQSMMLMMMGLSPIDFGDEVKAKSKAVMDAFEPISEL</sequence>
<organism evidence="1 2">
    <name type="scientific">Lasiosphaeris hirsuta</name>
    <dbReference type="NCBI Taxonomy" id="260670"/>
    <lineage>
        <taxon>Eukaryota</taxon>
        <taxon>Fungi</taxon>
        <taxon>Dikarya</taxon>
        <taxon>Ascomycota</taxon>
        <taxon>Pezizomycotina</taxon>
        <taxon>Sordariomycetes</taxon>
        <taxon>Sordariomycetidae</taxon>
        <taxon>Sordariales</taxon>
        <taxon>Lasiosphaeriaceae</taxon>
        <taxon>Lasiosphaeris</taxon>
    </lineage>
</organism>
<protein>
    <submittedName>
        <fullName evidence="1">Uncharacterized protein</fullName>
    </submittedName>
</protein>
<evidence type="ECO:0000313" key="2">
    <source>
        <dbReference type="Proteomes" id="UP001172102"/>
    </source>
</evidence>
<evidence type="ECO:0000313" key="1">
    <source>
        <dbReference type="EMBL" id="KAK0711541.1"/>
    </source>
</evidence>
<dbReference type="Proteomes" id="UP001172102">
    <property type="component" value="Unassembled WGS sequence"/>
</dbReference>
<dbReference type="EMBL" id="JAUKUA010000005">
    <property type="protein sequence ID" value="KAK0711541.1"/>
    <property type="molecule type" value="Genomic_DNA"/>
</dbReference>